<evidence type="ECO:0000259" key="1">
    <source>
        <dbReference type="Pfam" id="PF02371"/>
    </source>
</evidence>
<dbReference type="RefSeq" id="WP_146201324.1">
    <property type="nucleotide sequence ID" value="NZ_QGKL01000017.1"/>
</dbReference>
<dbReference type="GO" id="GO:0003677">
    <property type="term" value="F:DNA binding"/>
    <property type="evidence" value="ECO:0007669"/>
    <property type="project" value="InterPro"/>
</dbReference>
<comment type="caution">
    <text evidence="2">The sequence shown here is derived from an EMBL/GenBank/DDBJ whole genome shotgun (WGS) entry which is preliminary data.</text>
</comment>
<dbReference type="EMBL" id="QGKL01000017">
    <property type="protein sequence ID" value="PWQ97838.1"/>
    <property type="molecule type" value="Genomic_DNA"/>
</dbReference>
<dbReference type="Pfam" id="PF02371">
    <property type="entry name" value="Transposase_20"/>
    <property type="match status" value="1"/>
</dbReference>
<dbReference type="PANTHER" id="PTHR33055:SF13">
    <property type="entry name" value="TRANSPOSASE"/>
    <property type="match status" value="1"/>
</dbReference>
<gene>
    <name evidence="2" type="ORF">DKT75_05710</name>
</gene>
<dbReference type="InterPro" id="IPR047650">
    <property type="entry name" value="Transpos_IS110"/>
</dbReference>
<protein>
    <submittedName>
        <fullName evidence="2">IS110 family transposase</fullName>
    </submittedName>
</protein>
<dbReference type="GO" id="GO:0006313">
    <property type="term" value="P:DNA transposition"/>
    <property type="evidence" value="ECO:0007669"/>
    <property type="project" value="InterPro"/>
</dbReference>
<dbReference type="GO" id="GO:0004803">
    <property type="term" value="F:transposase activity"/>
    <property type="evidence" value="ECO:0007669"/>
    <property type="project" value="InterPro"/>
</dbReference>
<name>A0A317CH23_9GAMM</name>
<evidence type="ECO:0000313" key="2">
    <source>
        <dbReference type="EMBL" id="PWQ97838.1"/>
    </source>
</evidence>
<dbReference type="PANTHER" id="PTHR33055">
    <property type="entry name" value="TRANSPOSASE FOR INSERTION SEQUENCE ELEMENT IS1111A"/>
    <property type="match status" value="1"/>
</dbReference>
<sequence>NRESGAYRGKRRIRGGRARIRTVMFMAMMSTIQSNDKFKHEYQRLVAKGKPKKVALIACMRKMITILNTMVKNGELWDEKLA</sequence>
<keyword evidence="3" id="KW-1185">Reference proteome</keyword>
<feature type="domain" description="Transposase IS116/IS110/IS902 C-terminal" evidence="1">
    <location>
        <begin position="1"/>
        <end position="43"/>
    </location>
</feature>
<evidence type="ECO:0000313" key="3">
    <source>
        <dbReference type="Proteomes" id="UP000245506"/>
    </source>
</evidence>
<dbReference type="InterPro" id="IPR003346">
    <property type="entry name" value="Transposase_20"/>
</dbReference>
<proteinExistence type="predicted"/>
<reference evidence="2 3" key="1">
    <citation type="submission" date="2018-05" db="EMBL/GenBank/DDBJ databases">
        <title>Leucothrix arctica sp. nov., isolated from Arctic seawater.</title>
        <authorList>
            <person name="Choi A."/>
            <person name="Baek K."/>
        </authorList>
    </citation>
    <scope>NUCLEOTIDE SEQUENCE [LARGE SCALE GENOMIC DNA]</scope>
    <source>
        <strain evidence="2 3">IMCC9719</strain>
    </source>
</reference>
<accession>A0A317CH23</accession>
<feature type="non-terminal residue" evidence="2">
    <location>
        <position position="1"/>
    </location>
</feature>
<organism evidence="2 3">
    <name type="scientific">Leucothrix arctica</name>
    <dbReference type="NCBI Taxonomy" id="1481894"/>
    <lineage>
        <taxon>Bacteria</taxon>
        <taxon>Pseudomonadati</taxon>
        <taxon>Pseudomonadota</taxon>
        <taxon>Gammaproteobacteria</taxon>
        <taxon>Thiotrichales</taxon>
        <taxon>Thiotrichaceae</taxon>
        <taxon>Leucothrix</taxon>
    </lineage>
</organism>
<dbReference type="Proteomes" id="UP000245506">
    <property type="component" value="Unassembled WGS sequence"/>
</dbReference>
<dbReference type="OrthoDB" id="9795150at2"/>
<dbReference type="AlphaFoldDB" id="A0A317CH23"/>